<feature type="region of interest" description="Disordered" evidence="1">
    <location>
        <begin position="1"/>
        <end position="67"/>
    </location>
</feature>
<proteinExistence type="predicted"/>
<feature type="region of interest" description="Disordered" evidence="1">
    <location>
        <begin position="102"/>
        <end position="157"/>
    </location>
</feature>
<evidence type="ECO:0000256" key="1">
    <source>
        <dbReference type="SAM" id="MobiDB-lite"/>
    </source>
</evidence>
<reference evidence="2 3" key="1">
    <citation type="journal article" date="2018" name="Elife">
        <title>Functional genomics of lipid metabolism in the oleaginous yeast Rhodosporidium toruloides.</title>
        <authorList>
            <person name="Coradetti S.T."/>
            <person name="Pinel D."/>
            <person name="Geiselman G."/>
            <person name="Ito M."/>
            <person name="Mondo S."/>
            <person name="Reilly M.C."/>
            <person name="Cheng Y.F."/>
            <person name="Bauer S."/>
            <person name="Grigoriev I."/>
            <person name="Gladden J.M."/>
            <person name="Simmons B.A."/>
            <person name="Brem R."/>
            <person name="Arkin A.P."/>
            <person name="Skerker J.M."/>
        </authorList>
    </citation>
    <scope>NUCLEOTIDE SEQUENCE [LARGE SCALE GENOMIC DNA]</scope>
    <source>
        <strain evidence="2 3">NBRC 0880</strain>
    </source>
</reference>
<organism evidence="2 3">
    <name type="scientific">Rhodotorula toruloides</name>
    <name type="common">Yeast</name>
    <name type="synonym">Rhodosporidium toruloides</name>
    <dbReference type="NCBI Taxonomy" id="5286"/>
    <lineage>
        <taxon>Eukaryota</taxon>
        <taxon>Fungi</taxon>
        <taxon>Dikarya</taxon>
        <taxon>Basidiomycota</taxon>
        <taxon>Pucciniomycotina</taxon>
        <taxon>Microbotryomycetes</taxon>
        <taxon>Sporidiobolales</taxon>
        <taxon>Sporidiobolaceae</taxon>
        <taxon>Rhodotorula</taxon>
    </lineage>
</organism>
<sequence>MNDELVSERLNHHTPLSYALKLRTPPAMSSPPSPPTDSTAQQPQLLEIPTLPSPSSRFVLPPPPSDLLNRLQAFLPQIRDANAELEGRMREDGLGEGEEAVVMEELSESEEDSSSDEEEGSSSEEESEEDEDEKLADAESEAVQGGQEVEQEEEAAAVSRTRRAAVFRLSGCRRDTRPPALLHHFIDDRTSGSQLFALRPASPIEWTRNRRVGLAALQRLHAYSTLHEAALRGLAERHFCSRSAGEGNERLAGRLQRCENVYSNKERHCVREDETERTSGRTQHHDHDLILARC</sequence>
<evidence type="ECO:0000313" key="3">
    <source>
        <dbReference type="Proteomes" id="UP000239560"/>
    </source>
</evidence>
<dbReference type="OrthoDB" id="1112980at2759"/>
<gene>
    <name evidence="2" type="ORF">AAT19DRAFT_14164</name>
</gene>
<feature type="compositionally biased region" description="Basic and acidic residues" evidence="1">
    <location>
        <begin position="1"/>
        <end position="11"/>
    </location>
</feature>
<name>A0A2T0AAW3_RHOTO</name>
<protein>
    <submittedName>
        <fullName evidence="2">Uncharacterized protein</fullName>
    </submittedName>
</protein>
<accession>A0A2T0AAW3</accession>
<comment type="caution">
    <text evidence="2">The sequence shown here is derived from an EMBL/GenBank/DDBJ whole genome shotgun (WGS) entry which is preliminary data.</text>
</comment>
<feature type="compositionally biased region" description="Acidic residues" evidence="1">
    <location>
        <begin position="102"/>
        <end position="140"/>
    </location>
</feature>
<dbReference type="Proteomes" id="UP000239560">
    <property type="component" value="Unassembled WGS sequence"/>
</dbReference>
<dbReference type="AlphaFoldDB" id="A0A2T0AAW3"/>
<dbReference type="EMBL" id="LCTV02000005">
    <property type="protein sequence ID" value="PRQ75142.1"/>
    <property type="molecule type" value="Genomic_DNA"/>
</dbReference>
<evidence type="ECO:0000313" key="2">
    <source>
        <dbReference type="EMBL" id="PRQ75142.1"/>
    </source>
</evidence>